<gene>
    <name evidence="5" type="primary">nrfB_2</name>
    <name evidence="4" type="ORF">C9I43_17315</name>
    <name evidence="5" type="ORF">NCTC10736_02829</name>
</gene>
<sequence>MSKIKWLWSIRLGAIALLLSFSAMSAESPLQINSDTACMKCHKRNGSMLGHHGQDTMKMSCSSCHGEKGDHPKKPNDLVVFGLQEGSDLDKQLAVCRKCHTPKKLSAAEWTHNVHAKKVPCAACHKLHSATDPMVEMTPKVRSELCSSCHAGKQE</sequence>
<dbReference type="STRING" id="365591.SAMN05421840_103182"/>
<dbReference type="Pfam" id="PF22678">
    <property type="entry name" value="Cytochrom_c_NrfB-like"/>
    <property type="match status" value="1"/>
</dbReference>
<dbReference type="RefSeq" id="WP_076497248.1">
    <property type="nucleotide sequence ID" value="NZ_BPFE01000115.1"/>
</dbReference>
<evidence type="ECO:0000313" key="7">
    <source>
        <dbReference type="Proteomes" id="UP000255061"/>
    </source>
</evidence>
<dbReference type="InterPro" id="IPR051829">
    <property type="entry name" value="Multiheme_Cytochr_ET"/>
</dbReference>
<dbReference type="Gene3D" id="3.90.10.10">
    <property type="entry name" value="Cytochrome C3"/>
    <property type="match status" value="1"/>
</dbReference>
<dbReference type="InterPro" id="IPR053875">
    <property type="entry name" value="Cytochrom_c_NrfB-like_dom"/>
</dbReference>
<reference evidence="4 6" key="2">
    <citation type="submission" date="2018-04" db="EMBL/GenBank/DDBJ databases">
        <title>Genomic sequence of a freshwater isolate of Shewanella morhuae.</title>
        <authorList>
            <person name="Castillo D.E."/>
            <person name="Gram L."/>
        </authorList>
    </citation>
    <scope>NUCLEOTIDE SEQUENCE [LARGE SCALE GENOMIC DNA]</scope>
    <source>
        <strain evidence="4 6">CW7</strain>
    </source>
</reference>
<feature type="chain" id="PRO_5030032243" evidence="2">
    <location>
        <begin position="26"/>
        <end position="155"/>
    </location>
</feature>
<keyword evidence="1 2" id="KW-0732">Signal</keyword>
<dbReference type="GO" id="GO:0016491">
    <property type="term" value="F:oxidoreductase activity"/>
    <property type="evidence" value="ECO:0007669"/>
    <property type="project" value="TreeGrafter"/>
</dbReference>
<evidence type="ECO:0000256" key="2">
    <source>
        <dbReference type="SAM" id="SignalP"/>
    </source>
</evidence>
<evidence type="ECO:0000313" key="6">
    <source>
        <dbReference type="Proteomes" id="UP000240506"/>
    </source>
</evidence>
<evidence type="ECO:0000313" key="5">
    <source>
        <dbReference type="EMBL" id="SUI86359.1"/>
    </source>
</evidence>
<dbReference type="SUPFAM" id="SSF48695">
    <property type="entry name" value="Multiheme cytochromes"/>
    <property type="match status" value="1"/>
</dbReference>
<name>A0A1N6UTK4_9GAMM</name>
<evidence type="ECO:0000256" key="1">
    <source>
        <dbReference type="ARBA" id="ARBA00022729"/>
    </source>
</evidence>
<keyword evidence="6" id="KW-1185">Reference proteome</keyword>
<dbReference type="PANTHER" id="PTHR35038">
    <property type="entry name" value="DISSIMILATORY SULFITE REDUCTASE SIRA"/>
    <property type="match status" value="1"/>
</dbReference>
<dbReference type="Gene3D" id="1.10.287.3080">
    <property type="match status" value="1"/>
</dbReference>
<feature type="signal peptide" evidence="2">
    <location>
        <begin position="1"/>
        <end position="25"/>
    </location>
</feature>
<dbReference type="AlphaFoldDB" id="A0A1N6UTK4"/>
<evidence type="ECO:0000313" key="4">
    <source>
        <dbReference type="EMBL" id="PTA48822.1"/>
    </source>
</evidence>
<dbReference type="EMBL" id="PYSG01000003">
    <property type="protein sequence ID" value="PTA48822.1"/>
    <property type="molecule type" value="Genomic_DNA"/>
</dbReference>
<reference evidence="5 7" key="3">
    <citation type="submission" date="2018-06" db="EMBL/GenBank/DDBJ databases">
        <authorList>
            <consortium name="Pathogen Informatics"/>
            <person name="Doyle S."/>
        </authorList>
    </citation>
    <scope>NUCLEOTIDE SEQUENCE [LARGE SCALE GENOMIC DNA]</scope>
    <source>
        <strain evidence="5 7">NCTC10736</strain>
    </source>
</reference>
<dbReference type="EMBL" id="UGYV01000001">
    <property type="protein sequence ID" value="SUI86359.1"/>
    <property type="molecule type" value="Genomic_DNA"/>
</dbReference>
<organism evidence="5 7">
    <name type="scientific">Shewanella morhuae</name>
    <dbReference type="NCBI Taxonomy" id="365591"/>
    <lineage>
        <taxon>Bacteria</taxon>
        <taxon>Pseudomonadati</taxon>
        <taxon>Pseudomonadota</taxon>
        <taxon>Gammaproteobacteria</taxon>
        <taxon>Alteromonadales</taxon>
        <taxon>Shewanellaceae</taxon>
        <taxon>Shewanella</taxon>
    </lineage>
</organism>
<accession>A0A380AUD3</accession>
<dbReference type="Proteomes" id="UP000240506">
    <property type="component" value="Unassembled WGS sequence"/>
</dbReference>
<feature type="domain" description="Cytochrome c-type protein NrfB-like" evidence="3">
    <location>
        <begin position="61"/>
        <end position="149"/>
    </location>
</feature>
<dbReference type="PANTHER" id="PTHR35038:SF5">
    <property type="entry name" value="CYTOCHROME C-TYPE PROTEIN NRFB"/>
    <property type="match status" value="1"/>
</dbReference>
<proteinExistence type="predicted"/>
<protein>
    <submittedName>
        <fullName evidence="5">Cytochrome c-type protein NrfB</fullName>
    </submittedName>
    <submittedName>
        <fullName evidence="4">Nitrite reductase</fullName>
    </submittedName>
</protein>
<dbReference type="OrthoDB" id="6398708at2"/>
<dbReference type="Proteomes" id="UP000255061">
    <property type="component" value="Unassembled WGS sequence"/>
</dbReference>
<accession>A0A1N6UTK4</accession>
<reference evidence="4 6" key="1">
    <citation type="submission" date="2018-03" db="EMBL/GenBank/DDBJ databases">
        <authorList>
            <person name="Dailey F.E."/>
        </authorList>
    </citation>
    <scope>NUCLEOTIDE SEQUENCE [LARGE SCALE GENOMIC DNA]</scope>
    <source>
        <strain evidence="4 6">CW7</strain>
    </source>
</reference>
<dbReference type="InterPro" id="IPR036280">
    <property type="entry name" value="Multihaem_cyt_sf"/>
</dbReference>
<evidence type="ECO:0000259" key="3">
    <source>
        <dbReference type="Pfam" id="PF22678"/>
    </source>
</evidence>